<evidence type="ECO:0000256" key="5">
    <source>
        <dbReference type="ARBA" id="ARBA00022692"/>
    </source>
</evidence>
<comment type="similarity">
    <text evidence="8">Belongs to the TRAP transporter small permease family.</text>
</comment>
<keyword evidence="2" id="KW-0813">Transport</keyword>
<dbReference type="Pfam" id="PF04290">
    <property type="entry name" value="DctQ"/>
    <property type="match status" value="1"/>
</dbReference>
<evidence type="ECO:0000313" key="12">
    <source>
        <dbReference type="Proteomes" id="UP000680279"/>
    </source>
</evidence>
<evidence type="ECO:0000256" key="7">
    <source>
        <dbReference type="ARBA" id="ARBA00023136"/>
    </source>
</evidence>
<dbReference type="EMBL" id="BOQT01000002">
    <property type="protein sequence ID" value="GIN19515.1"/>
    <property type="molecule type" value="Genomic_DNA"/>
</dbReference>
<organism evidence="11 12">
    <name type="scientific">Siminovitchia fordii</name>
    <dbReference type="NCBI Taxonomy" id="254759"/>
    <lineage>
        <taxon>Bacteria</taxon>
        <taxon>Bacillati</taxon>
        <taxon>Bacillota</taxon>
        <taxon>Bacilli</taxon>
        <taxon>Bacillales</taxon>
        <taxon>Bacillaceae</taxon>
        <taxon>Siminovitchia</taxon>
    </lineage>
</organism>
<feature type="domain" description="Tripartite ATP-independent periplasmic transporters DctQ component" evidence="10">
    <location>
        <begin position="23"/>
        <end position="152"/>
    </location>
</feature>
<feature type="transmembrane region" description="Helical" evidence="9">
    <location>
        <begin position="85"/>
        <end position="106"/>
    </location>
</feature>
<evidence type="ECO:0000259" key="10">
    <source>
        <dbReference type="Pfam" id="PF04290"/>
    </source>
</evidence>
<name>A0ABQ4K2Y4_9BACI</name>
<dbReference type="Proteomes" id="UP000680279">
    <property type="component" value="Unassembled WGS sequence"/>
</dbReference>
<dbReference type="RefSeq" id="WP_018706485.1">
    <property type="nucleotide sequence ID" value="NZ_BOQT01000002.1"/>
</dbReference>
<proteinExistence type="inferred from homology"/>
<dbReference type="InterPro" id="IPR055348">
    <property type="entry name" value="DctQ"/>
</dbReference>
<keyword evidence="6 9" id="KW-1133">Transmembrane helix</keyword>
<feature type="transmembrane region" description="Helical" evidence="9">
    <location>
        <begin position="126"/>
        <end position="148"/>
    </location>
</feature>
<accession>A0ABQ4K2Y4</accession>
<evidence type="ECO:0000256" key="6">
    <source>
        <dbReference type="ARBA" id="ARBA00022989"/>
    </source>
</evidence>
<keyword evidence="4" id="KW-0997">Cell inner membrane</keyword>
<dbReference type="PANTHER" id="PTHR35011:SF2">
    <property type="entry name" value="2,3-DIKETO-L-GULONATE TRAP TRANSPORTER SMALL PERMEASE PROTEIN YIAM"/>
    <property type="match status" value="1"/>
</dbReference>
<dbReference type="InterPro" id="IPR007387">
    <property type="entry name" value="TRAP_DctQ"/>
</dbReference>
<keyword evidence="12" id="KW-1185">Reference proteome</keyword>
<comment type="subcellular location">
    <subcellularLocation>
        <location evidence="1">Cell inner membrane</location>
        <topology evidence="1">Multi-pass membrane protein</topology>
    </subcellularLocation>
</comment>
<feature type="transmembrane region" description="Helical" evidence="9">
    <location>
        <begin position="42"/>
        <end position="64"/>
    </location>
</feature>
<dbReference type="PANTHER" id="PTHR35011">
    <property type="entry name" value="2,3-DIKETO-L-GULONATE TRAP TRANSPORTER SMALL PERMEASE PROTEIN YIAM"/>
    <property type="match status" value="1"/>
</dbReference>
<gene>
    <name evidence="11" type="ORF">J1TS3_06490</name>
</gene>
<protein>
    <recommendedName>
        <fullName evidence="10">Tripartite ATP-independent periplasmic transporters DctQ component domain-containing protein</fullName>
    </recommendedName>
</protein>
<evidence type="ECO:0000313" key="11">
    <source>
        <dbReference type="EMBL" id="GIN19515.1"/>
    </source>
</evidence>
<keyword evidence="5 9" id="KW-0812">Transmembrane</keyword>
<evidence type="ECO:0000256" key="4">
    <source>
        <dbReference type="ARBA" id="ARBA00022519"/>
    </source>
</evidence>
<evidence type="ECO:0000256" key="3">
    <source>
        <dbReference type="ARBA" id="ARBA00022475"/>
    </source>
</evidence>
<evidence type="ECO:0000256" key="2">
    <source>
        <dbReference type="ARBA" id="ARBA00022448"/>
    </source>
</evidence>
<reference evidence="11 12" key="1">
    <citation type="submission" date="2021-03" db="EMBL/GenBank/DDBJ databases">
        <title>Antimicrobial resistance genes in bacteria isolated from Japanese honey, and their potential for conferring macrolide and lincosamide resistance in the American foulbrood pathogen Paenibacillus larvae.</title>
        <authorList>
            <person name="Okamoto M."/>
            <person name="Kumagai M."/>
            <person name="Kanamori H."/>
            <person name="Takamatsu D."/>
        </authorList>
    </citation>
    <scope>NUCLEOTIDE SEQUENCE [LARGE SCALE GENOMIC DNA]</scope>
    <source>
        <strain evidence="11 12">J1TS3</strain>
    </source>
</reference>
<evidence type="ECO:0000256" key="9">
    <source>
        <dbReference type="SAM" id="Phobius"/>
    </source>
</evidence>
<feature type="transmembrane region" description="Helical" evidence="9">
    <location>
        <begin position="14"/>
        <end position="36"/>
    </location>
</feature>
<sequence>MKTLSNWIEKIEKLVSIILMAAITLVLFVAVVYRYFLNAPLFWANEASIFMITWLTFLGGSLGLKYKSQASITFLVDRFSETGKRILMIVTHVIILAALAVLMYLSYEWVLTLSPQKSSSMRIPMWIPYLSVPVGLTFAFIHLLDYMVELIKKTPKRSDVL</sequence>
<keyword evidence="7 9" id="KW-0472">Membrane</keyword>
<comment type="caution">
    <text evidence="11">The sequence shown here is derived from an EMBL/GenBank/DDBJ whole genome shotgun (WGS) entry which is preliminary data.</text>
</comment>
<keyword evidence="3" id="KW-1003">Cell membrane</keyword>
<evidence type="ECO:0000256" key="8">
    <source>
        <dbReference type="ARBA" id="ARBA00038436"/>
    </source>
</evidence>
<evidence type="ECO:0000256" key="1">
    <source>
        <dbReference type="ARBA" id="ARBA00004429"/>
    </source>
</evidence>